<sequence>MTRKNGYREILGLIWLGIIGLILIFVSIQALTAKKVLKKKDFYGEYVINRSFFQGKQADWQYDNFHFEIKEDDSIYLYVTHKNTPVKTFSGSVRTVKNYRSERLAINMQLPSHHIMECNPTIYRDTWSFYLVFNSPKFGNLFFKKGTWESLGSPD</sequence>
<feature type="transmembrane region" description="Helical" evidence="1">
    <location>
        <begin position="12"/>
        <end position="31"/>
    </location>
</feature>
<evidence type="ECO:0000313" key="3">
    <source>
        <dbReference type="Proteomes" id="UP001214530"/>
    </source>
</evidence>
<keyword evidence="1" id="KW-0472">Membrane</keyword>
<reference evidence="2" key="1">
    <citation type="submission" date="2023-03" db="EMBL/GenBank/DDBJ databases">
        <title>Andean soil-derived lignocellulolytic bacterial consortium as a source of novel taxa and putative plastic-active enzymes.</title>
        <authorList>
            <person name="Diaz-Garcia L."/>
            <person name="Chuvochina M."/>
            <person name="Feuerriegel G."/>
            <person name="Bunk B."/>
            <person name="Sproer C."/>
            <person name="Streit W.R."/>
            <person name="Rodriguez L.M."/>
            <person name="Overmann J."/>
            <person name="Jimenez D.J."/>
        </authorList>
    </citation>
    <scope>NUCLEOTIDE SEQUENCE</scope>
    <source>
        <strain evidence="2">MAG 3858</strain>
    </source>
</reference>
<keyword evidence="1" id="KW-0812">Transmembrane</keyword>
<evidence type="ECO:0000256" key="1">
    <source>
        <dbReference type="SAM" id="Phobius"/>
    </source>
</evidence>
<organism evidence="2 3">
    <name type="scientific">Candidatus Pedobacter colombiensis</name>
    <dbReference type="NCBI Taxonomy" id="3121371"/>
    <lineage>
        <taxon>Bacteria</taxon>
        <taxon>Pseudomonadati</taxon>
        <taxon>Bacteroidota</taxon>
        <taxon>Sphingobacteriia</taxon>
        <taxon>Sphingobacteriales</taxon>
        <taxon>Sphingobacteriaceae</taxon>
        <taxon>Pedobacter</taxon>
    </lineage>
</organism>
<proteinExistence type="predicted"/>
<dbReference type="EMBL" id="CP119313">
    <property type="protein sequence ID" value="WEK20719.1"/>
    <property type="molecule type" value="Genomic_DNA"/>
</dbReference>
<keyword evidence="1" id="KW-1133">Transmembrane helix</keyword>
<dbReference type="Proteomes" id="UP001214530">
    <property type="component" value="Chromosome"/>
</dbReference>
<name>A0AAJ6B8C0_9SPHI</name>
<dbReference type="AlphaFoldDB" id="A0AAJ6B8C0"/>
<protein>
    <submittedName>
        <fullName evidence="2">Uncharacterized protein</fullName>
    </submittedName>
</protein>
<evidence type="ECO:0000313" key="2">
    <source>
        <dbReference type="EMBL" id="WEK20719.1"/>
    </source>
</evidence>
<gene>
    <name evidence="2" type="ORF">P0Y49_06155</name>
</gene>
<accession>A0AAJ6B8C0</accession>